<keyword evidence="1 2" id="KW-0436">Ligase</keyword>
<gene>
    <name evidence="2 5" type="primary">bshC</name>
    <name evidence="5" type="ORF">PAECIP111802_00680</name>
</gene>
<dbReference type="Proteomes" id="UP000730618">
    <property type="component" value="Unassembled WGS sequence"/>
</dbReference>
<dbReference type="HAMAP" id="MF_01867">
    <property type="entry name" value="BshC"/>
    <property type="match status" value="1"/>
</dbReference>
<keyword evidence="6" id="KW-1185">Reference proteome</keyword>
<proteinExistence type="inferred from homology"/>
<dbReference type="EC" id="6.-.-.-" evidence="2"/>
<dbReference type="Pfam" id="PF10079">
    <property type="entry name" value="Rossmann-like_BshC"/>
    <property type="match status" value="1"/>
</dbReference>
<comment type="similarity">
    <text evidence="2">Belongs to the BshC family.</text>
</comment>
<feature type="domain" description="Bacillithiol biosynthesis BshC C-terminal coiled-coil" evidence="4">
    <location>
        <begin position="404"/>
        <end position="561"/>
    </location>
</feature>
<dbReference type="NCBIfam" id="TIGR03998">
    <property type="entry name" value="thiol_BshC"/>
    <property type="match status" value="1"/>
</dbReference>
<dbReference type="PIRSF" id="PIRSF012535">
    <property type="entry name" value="UCP012535"/>
    <property type="match status" value="1"/>
</dbReference>
<evidence type="ECO:0000256" key="2">
    <source>
        <dbReference type="HAMAP-Rule" id="MF_01867"/>
    </source>
</evidence>
<dbReference type="GO" id="GO:0016874">
    <property type="term" value="F:ligase activity"/>
    <property type="evidence" value="ECO:0007669"/>
    <property type="project" value="UniProtKB-KW"/>
</dbReference>
<evidence type="ECO:0000256" key="1">
    <source>
        <dbReference type="ARBA" id="ARBA00022598"/>
    </source>
</evidence>
<name>A0ABM8VBK0_9BACL</name>
<evidence type="ECO:0000313" key="5">
    <source>
        <dbReference type="EMBL" id="CAG7620628.1"/>
    </source>
</evidence>
<comment type="caution">
    <text evidence="5">The sequence shown here is derived from an EMBL/GenBank/DDBJ whole genome shotgun (WGS) entry which is preliminary data.</text>
</comment>
<dbReference type="Pfam" id="PF24850">
    <property type="entry name" value="CC_BshC"/>
    <property type="match status" value="1"/>
</dbReference>
<evidence type="ECO:0000259" key="3">
    <source>
        <dbReference type="Pfam" id="PF10079"/>
    </source>
</evidence>
<dbReference type="InterPro" id="IPR011199">
    <property type="entry name" value="Bacillithiol_biosynth_BshC"/>
</dbReference>
<organism evidence="5 6">
    <name type="scientific">Paenibacillus allorhizosphaerae</name>
    <dbReference type="NCBI Taxonomy" id="2849866"/>
    <lineage>
        <taxon>Bacteria</taxon>
        <taxon>Bacillati</taxon>
        <taxon>Bacillota</taxon>
        <taxon>Bacilli</taxon>
        <taxon>Bacillales</taxon>
        <taxon>Paenibacillaceae</taxon>
        <taxon>Paenibacillus</taxon>
    </lineage>
</organism>
<comment type="function">
    <text evidence="2">Involved in bacillithiol (BSH) biosynthesis. May catalyze the last step of the pathway, the addition of cysteine to glucosamine malate (GlcN-Mal) to generate BSH.</text>
</comment>
<dbReference type="InterPro" id="IPR055399">
    <property type="entry name" value="CC_BshC"/>
</dbReference>
<dbReference type="EMBL" id="CAJVCE010000002">
    <property type="protein sequence ID" value="CAG7620628.1"/>
    <property type="molecule type" value="Genomic_DNA"/>
</dbReference>
<reference evidence="5 6" key="1">
    <citation type="submission" date="2021-06" db="EMBL/GenBank/DDBJ databases">
        <authorList>
            <person name="Criscuolo A."/>
        </authorList>
    </citation>
    <scope>NUCLEOTIDE SEQUENCE [LARGE SCALE GENOMIC DNA]</scope>
    <source>
        <strain evidence="6">CIP 111802</strain>
    </source>
</reference>
<protein>
    <recommendedName>
        <fullName evidence="2">Putative cysteine ligase BshC</fullName>
        <ecNumber evidence="2">6.-.-.-</ecNumber>
    </recommendedName>
</protein>
<evidence type="ECO:0000259" key="4">
    <source>
        <dbReference type="Pfam" id="PF24850"/>
    </source>
</evidence>
<dbReference type="InterPro" id="IPR055398">
    <property type="entry name" value="Rossmann-like_BshC"/>
</dbReference>
<accession>A0ABM8VBK0</accession>
<sequence>MSYLERIAIHTGGWRQALQVEAIHWKSGQPLTEDYIHRFDKVGDLFDYNPWEAAGWQERADWLDKERSGGADRNALSEALIRFNTAIGGSEATIRQAELLKDRRTLCIVGGQQASLFTGPLLVIYKAITLIQTAKQASDKLKRPVVPVFWIAGEDHDFDEVNHFHYLSSDLKVEKVKLEHPTGLRTSVSQTVIPHEQWEEALAQMEQSLMPTEFRAELMASLRSMADSSTSLVDYFARIMAKLFGAYGLVFVDSDDPHIRRLESPMFQQLVERSDAIHSALLKGKERVLSGGYQPQAELHDRGANLFVYDGGERILLYPAEDGNGFTDRRGERRYSREYLADLAESSPERLSNNVMTRPLMQDYLFPVLGAVLGRSEIAYWGLTREAFHLLGMRMPLLLPRLEFTLLEGTVQKNMKKFDLSLEDVLFRLEDKQQGWLREQDQLNLEERFGEVKSRFKDSYEPLIEAIGGINPGLRKLGETNLGKIIEQIEFLKQKSEDGMRSQFESGIRQFERIGMSLIPGGKPQERVFNIASYINKYGEGWLKELLELPLEPDGKHRVCYI</sequence>
<feature type="domain" description="Bacillithiol biosynthesis BshC N-terminal Rossmann-like" evidence="3">
    <location>
        <begin position="18"/>
        <end position="402"/>
    </location>
</feature>
<evidence type="ECO:0000313" key="6">
    <source>
        <dbReference type="Proteomes" id="UP000730618"/>
    </source>
</evidence>